<reference evidence="2 3" key="1">
    <citation type="journal article" date="2015" name="Proc. Natl. Acad. Sci. U.S.A.">
        <title>The resurrection genome of Boea hygrometrica: A blueprint for survival of dehydration.</title>
        <authorList>
            <person name="Xiao L."/>
            <person name="Yang G."/>
            <person name="Zhang L."/>
            <person name="Yang X."/>
            <person name="Zhao S."/>
            <person name="Ji Z."/>
            <person name="Zhou Q."/>
            <person name="Hu M."/>
            <person name="Wang Y."/>
            <person name="Chen M."/>
            <person name="Xu Y."/>
            <person name="Jin H."/>
            <person name="Xiao X."/>
            <person name="Hu G."/>
            <person name="Bao F."/>
            <person name="Hu Y."/>
            <person name="Wan P."/>
            <person name="Li L."/>
            <person name="Deng X."/>
            <person name="Kuang T."/>
            <person name="Xiang C."/>
            <person name="Zhu J.K."/>
            <person name="Oliver M.J."/>
            <person name="He Y."/>
        </authorList>
    </citation>
    <scope>NUCLEOTIDE SEQUENCE [LARGE SCALE GENOMIC DNA]</scope>
    <source>
        <strain evidence="3">cv. XS01</strain>
    </source>
</reference>
<proteinExistence type="predicted"/>
<accession>A0A2Z6ZVR8</accession>
<evidence type="ECO:0000256" key="1">
    <source>
        <dbReference type="SAM" id="SignalP"/>
    </source>
</evidence>
<feature type="chain" id="PRO_5016385605" description="Secreted protein" evidence="1">
    <location>
        <begin position="21"/>
        <end position="78"/>
    </location>
</feature>
<keyword evidence="3" id="KW-1185">Reference proteome</keyword>
<evidence type="ECO:0000313" key="3">
    <source>
        <dbReference type="Proteomes" id="UP000250235"/>
    </source>
</evidence>
<dbReference type="AlphaFoldDB" id="A0A2Z6ZVR8"/>
<gene>
    <name evidence="2" type="ORF">F511_45533</name>
</gene>
<feature type="signal peptide" evidence="1">
    <location>
        <begin position="1"/>
        <end position="20"/>
    </location>
</feature>
<name>A0A2Z6ZVR8_9LAMI</name>
<organism evidence="2 3">
    <name type="scientific">Dorcoceras hygrometricum</name>
    <dbReference type="NCBI Taxonomy" id="472368"/>
    <lineage>
        <taxon>Eukaryota</taxon>
        <taxon>Viridiplantae</taxon>
        <taxon>Streptophyta</taxon>
        <taxon>Embryophyta</taxon>
        <taxon>Tracheophyta</taxon>
        <taxon>Spermatophyta</taxon>
        <taxon>Magnoliopsida</taxon>
        <taxon>eudicotyledons</taxon>
        <taxon>Gunneridae</taxon>
        <taxon>Pentapetalae</taxon>
        <taxon>asterids</taxon>
        <taxon>lamiids</taxon>
        <taxon>Lamiales</taxon>
        <taxon>Gesneriaceae</taxon>
        <taxon>Didymocarpoideae</taxon>
        <taxon>Trichosporeae</taxon>
        <taxon>Loxocarpinae</taxon>
        <taxon>Dorcoceras</taxon>
    </lineage>
</organism>
<dbReference type="Proteomes" id="UP000250235">
    <property type="component" value="Unassembled WGS sequence"/>
</dbReference>
<evidence type="ECO:0008006" key="4">
    <source>
        <dbReference type="Google" id="ProtNLM"/>
    </source>
</evidence>
<dbReference type="EMBL" id="KV048787">
    <property type="protein sequence ID" value="KZV06985.1"/>
    <property type="molecule type" value="Genomic_DNA"/>
</dbReference>
<protein>
    <recommendedName>
        <fullName evidence="4">Secreted protein</fullName>
    </recommendedName>
</protein>
<keyword evidence="1" id="KW-0732">Signal</keyword>
<evidence type="ECO:0000313" key="2">
    <source>
        <dbReference type="EMBL" id="KZV06985.1"/>
    </source>
</evidence>
<sequence>MKICWLWCELKLLLVDITRSVRLSEEVTRVSQHFGVLTISFSRRDVLLAAGSICVVLAAADQQARFCKSMEKRRRLIK</sequence>